<dbReference type="AlphaFoldDB" id="A0A8J8M8A8"/>
<keyword evidence="4" id="KW-1185">Reference proteome</keyword>
<dbReference type="SUPFAM" id="SSF51735">
    <property type="entry name" value="NAD(P)-binding Rossmann-fold domains"/>
    <property type="match status" value="1"/>
</dbReference>
<gene>
    <name evidence="3" type="ORF">HYG85_03210</name>
</gene>
<accession>A0A8J8M8A8</accession>
<protein>
    <submittedName>
        <fullName evidence="3">Gfo/Idh/MocA family oxidoreductase</fullName>
    </submittedName>
</protein>
<sequence length="341" mass="38502">MGKLKIAIIGCGRISVVYKEAFKNLSDRIEVRFAIDKVLDRAESFAKEFEQCSFSDRIEDLLEEDLDVVHICTPHFLHKEQIIKCLDKGIHVLTEKPLAITLQDADAIIEAANSSGRKFGVIFQNRYIEGVVKAKQLIDNGEMGKVLGAWSSLTWWRPPSYYECDWKGSWEKEGGGVLIDQAIHSIDLVQHLVGSKVKWIKGQIDNRVLKSVEVEDVASAAIGFENGCIYSLFATNYYTKSSPIQIEIMCENGIINIKGFDVTIEKDGERTTIEHNDKIESGGQGYWGIYHYYQIKEFYDNVIEDTPVKVTGYEGKKALEIVLGVYESAKESIKLEVSNQE</sequence>
<evidence type="ECO:0000259" key="2">
    <source>
        <dbReference type="Pfam" id="PF22725"/>
    </source>
</evidence>
<organism evidence="3 4">
    <name type="scientific">Vallitalea guaymasensis</name>
    <dbReference type="NCBI Taxonomy" id="1185412"/>
    <lineage>
        <taxon>Bacteria</taxon>
        <taxon>Bacillati</taxon>
        <taxon>Bacillota</taxon>
        <taxon>Clostridia</taxon>
        <taxon>Lachnospirales</taxon>
        <taxon>Vallitaleaceae</taxon>
        <taxon>Vallitalea</taxon>
    </lineage>
</organism>
<dbReference type="InterPro" id="IPR055170">
    <property type="entry name" value="GFO_IDH_MocA-like_dom"/>
</dbReference>
<dbReference type="KEGG" id="vgu:HYG85_03210"/>
<dbReference type="Gene3D" id="3.30.360.10">
    <property type="entry name" value="Dihydrodipicolinate Reductase, domain 2"/>
    <property type="match status" value="1"/>
</dbReference>
<proteinExistence type="predicted"/>
<dbReference type="InterPro" id="IPR000683">
    <property type="entry name" value="Gfo/Idh/MocA-like_OxRdtase_N"/>
</dbReference>
<feature type="domain" description="GFO/IDH/MocA-like oxidoreductase" evidence="2">
    <location>
        <begin position="132"/>
        <end position="255"/>
    </location>
</feature>
<dbReference type="Pfam" id="PF01408">
    <property type="entry name" value="GFO_IDH_MocA"/>
    <property type="match status" value="1"/>
</dbReference>
<dbReference type="SUPFAM" id="SSF55347">
    <property type="entry name" value="Glyceraldehyde-3-phosphate dehydrogenase-like, C-terminal domain"/>
    <property type="match status" value="1"/>
</dbReference>
<evidence type="ECO:0000313" key="3">
    <source>
        <dbReference type="EMBL" id="QUH27975.1"/>
    </source>
</evidence>
<dbReference type="RefSeq" id="WP_212692256.1">
    <property type="nucleotide sequence ID" value="NZ_CP058561.1"/>
</dbReference>
<dbReference type="EMBL" id="CP058561">
    <property type="protein sequence ID" value="QUH27975.1"/>
    <property type="molecule type" value="Genomic_DNA"/>
</dbReference>
<name>A0A8J8M8A8_9FIRM</name>
<dbReference type="Pfam" id="PF22725">
    <property type="entry name" value="GFO_IDH_MocA_C3"/>
    <property type="match status" value="1"/>
</dbReference>
<dbReference type="Proteomes" id="UP000677305">
    <property type="component" value="Chromosome"/>
</dbReference>
<dbReference type="Gene3D" id="3.40.50.720">
    <property type="entry name" value="NAD(P)-binding Rossmann-like Domain"/>
    <property type="match status" value="1"/>
</dbReference>
<evidence type="ECO:0000313" key="4">
    <source>
        <dbReference type="Proteomes" id="UP000677305"/>
    </source>
</evidence>
<dbReference type="PANTHER" id="PTHR43249">
    <property type="entry name" value="UDP-N-ACETYL-2-AMINO-2-DEOXY-D-GLUCURONATE OXIDASE"/>
    <property type="match status" value="1"/>
</dbReference>
<dbReference type="InterPro" id="IPR036291">
    <property type="entry name" value="NAD(P)-bd_dom_sf"/>
</dbReference>
<dbReference type="GO" id="GO:0000166">
    <property type="term" value="F:nucleotide binding"/>
    <property type="evidence" value="ECO:0007669"/>
    <property type="project" value="InterPro"/>
</dbReference>
<feature type="domain" description="Gfo/Idh/MocA-like oxidoreductase N-terminal" evidence="1">
    <location>
        <begin position="4"/>
        <end position="122"/>
    </location>
</feature>
<dbReference type="PANTHER" id="PTHR43249:SF1">
    <property type="entry name" value="D-GLUCOSIDE 3-DEHYDROGENASE"/>
    <property type="match status" value="1"/>
</dbReference>
<evidence type="ECO:0000259" key="1">
    <source>
        <dbReference type="Pfam" id="PF01408"/>
    </source>
</evidence>
<reference evidence="3 4" key="1">
    <citation type="submission" date="2020-07" db="EMBL/GenBank/DDBJ databases">
        <title>Vallitalea guaymasensis genome.</title>
        <authorList>
            <person name="Postec A."/>
        </authorList>
    </citation>
    <scope>NUCLEOTIDE SEQUENCE [LARGE SCALE GENOMIC DNA]</scope>
    <source>
        <strain evidence="3 4">Ra1766G1</strain>
    </source>
</reference>
<dbReference type="InterPro" id="IPR052515">
    <property type="entry name" value="Gfo/Idh/MocA_Oxidoreductase"/>
</dbReference>